<keyword evidence="1" id="KW-0732">Signal</keyword>
<protein>
    <submittedName>
        <fullName evidence="3">DUF4097 family beta strand repeat-containing protein</fullName>
    </submittedName>
</protein>
<keyword evidence="4" id="KW-1185">Reference proteome</keyword>
<dbReference type="Proteomes" id="UP001211872">
    <property type="component" value="Chromosome"/>
</dbReference>
<feature type="chain" id="PRO_5045740559" evidence="1">
    <location>
        <begin position="19"/>
        <end position="279"/>
    </location>
</feature>
<dbReference type="RefSeq" id="WP_270128041.1">
    <property type="nucleotide sequence ID" value="NZ_CP115396.1"/>
</dbReference>
<name>A0ABY7PRF7_9BACT</name>
<evidence type="ECO:0000313" key="3">
    <source>
        <dbReference type="EMBL" id="WBO85435.1"/>
    </source>
</evidence>
<evidence type="ECO:0000256" key="1">
    <source>
        <dbReference type="SAM" id="SignalP"/>
    </source>
</evidence>
<evidence type="ECO:0000259" key="2">
    <source>
        <dbReference type="Pfam" id="PF13349"/>
    </source>
</evidence>
<proteinExistence type="predicted"/>
<feature type="signal peptide" evidence="1">
    <location>
        <begin position="1"/>
        <end position="18"/>
    </location>
</feature>
<evidence type="ECO:0000313" key="4">
    <source>
        <dbReference type="Proteomes" id="UP001211872"/>
    </source>
</evidence>
<dbReference type="Pfam" id="PF13349">
    <property type="entry name" value="DUF4097"/>
    <property type="match status" value="1"/>
</dbReference>
<reference evidence="3 4" key="1">
    <citation type="journal article" date="2011" name="Int. J. Syst. Evol. Microbiol.">
        <title>Hymenobacter yonginensis sp. nov., isolated from a mesotrophic artificial lake.</title>
        <authorList>
            <person name="Joung Y."/>
            <person name="Cho S.H."/>
            <person name="Kim H."/>
            <person name="Kim S.B."/>
            <person name="Joh K."/>
        </authorList>
    </citation>
    <scope>NUCLEOTIDE SEQUENCE [LARGE SCALE GENOMIC DNA]</scope>
    <source>
        <strain evidence="3 4">KCTC 22745</strain>
    </source>
</reference>
<dbReference type="InterPro" id="IPR025164">
    <property type="entry name" value="Toastrack_DUF4097"/>
</dbReference>
<accession>A0ABY7PRF7</accession>
<organism evidence="3 4">
    <name type="scientific">Hymenobacter yonginensis</name>
    <dbReference type="NCBI Taxonomy" id="748197"/>
    <lineage>
        <taxon>Bacteria</taxon>
        <taxon>Pseudomonadati</taxon>
        <taxon>Bacteroidota</taxon>
        <taxon>Cytophagia</taxon>
        <taxon>Cytophagales</taxon>
        <taxon>Hymenobacteraceae</taxon>
        <taxon>Hymenobacter</taxon>
    </lineage>
</organism>
<gene>
    <name evidence="3" type="ORF">O9Z63_04135</name>
</gene>
<feature type="domain" description="DUF4097" evidence="2">
    <location>
        <begin position="85"/>
        <end position="265"/>
    </location>
</feature>
<dbReference type="EMBL" id="CP115396">
    <property type="protein sequence ID" value="WBO85435.1"/>
    <property type="molecule type" value="Genomic_DNA"/>
</dbReference>
<sequence length="279" mass="28936">MKYPLLALLLALAGPVAAQTPAAPAFQLQCEVNATTQLRKTYCETRDLTLPAPPAGTALSVDARLNGNITVRGWDASTVRVRALVRASSGELAAAQALAASVRISTANHQVQAARANGSLDDWSVSYEVLVPTRTSLALHATNGGLHLENVQGTITFETTNGSVQLLNLAGDVRGKTTNGSVALMLSGPTWDGTGFDVQTTSGSVQCRLPTTYAATLTARTTNGRVTAKLAPATRKQLLPRSLTATFGKGGPQLRLATVNGSVDVQQSDASSSSAPGKE</sequence>